<evidence type="ECO:0000259" key="10">
    <source>
        <dbReference type="Pfam" id="PF13231"/>
    </source>
</evidence>
<feature type="region of interest" description="Disordered" evidence="8">
    <location>
        <begin position="628"/>
        <end position="658"/>
    </location>
</feature>
<dbReference type="PANTHER" id="PTHR33908:SF3">
    <property type="entry name" value="UNDECAPRENYL PHOSPHATE-ALPHA-4-AMINO-4-DEOXY-L-ARABINOSE ARABINOSYL TRANSFERASE"/>
    <property type="match status" value="1"/>
</dbReference>
<keyword evidence="2" id="KW-1003">Cell membrane</keyword>
<feature type="transmembrane region" description="Helical" evidence="9">
    <location>
        <begin position="104"/>
        <end position="125"/>
    </location>
</feature>
<keyword evidence="6 9" id="KW-1133">Transmembrane helix</keyword>
<feature type="transmembrane region" description="Helical" evidence="9">
    <location>
        <begin position="456"/>
        <end position="476"/>
    </location>
</feature>
<gene>
    <name evidence="12" type="ORF">RM572_18530</name>
</gene>
<evidence type="ECO:0000256" key="9">
    <source>
        <dbReference type="SAM" id="Phobius"/>
    </source>
</evidence>
<feature type="transmembrane region" description="Helical" evidence="9">
    <location>
        <begin position="399"/>
        <end position="416"/>
    </location>
</feature>
<reference evidence="13" key="1">
    <citation type="submission" date="2023-07" db="EMBL/GenBank/DDBJ databases">
        <title>30 novel species of actinomycetes from the DSMZ collection.</title>
        <authorList>
            <person name="Nouioui I."/>
        </authorList>
    </citation>
    <scope>NUCLEOTIDE SEQUENCE [LARGE SCALE GENOMIC DNA]</scope>
    <source>
        <strain evidence="13">DSM 42041</strain>
    </source>
</reference>
<evidence type="ECO:0000256" key="7">
    <source>
        <dbReference type="ARBA" id="ARBA00023136"/>
    </source>
</evidence>
<evidence type="ECO:0000256" key="2">
    <source>
        <dbReference type="ARBA" id="ARBA00022475"/>
    </source>
</evidence>
<accession>A0ABU2NW92</accession>
<dbReference type="InterPro" id="IPR038731">
    <property type="entry name" value="RgtA/B/C-like"/>
</dbReference>
<dbReference type="InterPro" id="IPR056785">
    <property type="entry name" value="YkcA/B-like_C"/>
</dbReference>
<keyword evidence="13" id="KW-1185">Reference proteome</keyword>
<protein>
    <submittedName>
        <fullName evidence="12">Glycosyltransferase family 39 protein</fullName>
        <ecNumber evidence="12">2.4.-.-</ecNumber>
    </submittedName>
</protein>
<evidence type="ECO:0000313" key="13">
    <source>
        <dbReference type="Proteomes" id="UP001183414"/>
    </source>
</evidence>
<feature type="region of interest" description="Disordered" evidence="8">
    <location>
        <begin position="1"/>
        <end position="21"/>
    </location>
</feature>
<feature type="transmembrane region" description="Helical" evidence="9">
    <location>
        <begin position="312"/>
        <end position="329"/>
    </location>
</feature>
<keyword evidence="5 9" id="KW-0812">Transmembrane</keyword>
<evidence type="ECO:0000313" key="12">
    <source>
        <dbReference type="EMBL" id="MDT0380752.1"/>
    </source>
</evidence>
<feature type="transmembrane region" description="Helical" evidence="9">
    <location>
        <begin position="227"/>
        <end position="247"/>
    </location>
</feature>
<dbReference type="EMBL" id="JAVREQ010000017">
    <property type="protein sequence ID" value="MDT0380752.1"/>
    <property type="molecule type" value="Genomic_DNA"/>
</dbReference>
<sequence>MLHTSERTTPAPAPGRAGRPGPWVSGAGAAVGGATLLTFLLAFLAHAAVEPHYYYTAAVRSMSTDWHAFWFGALDPAGTLTVDKAPGALWLQALSVRLFGFHDGALLLPQALAAAATVPVLASAVRRWKGDTAGVVAAFAFALTPVTVVLARVNIPDTLLVLFLVCAARAGHLATAGGRPRRLLVAAAWVGAAFHVKMGQAYLVLPALLLTHLCAAPGALASRVRQVAAAVGVTIAASAVWPLLVALTPAGRRPYVDGSTHDAVGEMLLHYNGLSRLGHADPVAAQVTGFLADFGGPPGPGRLVGSALGPEIGWLLPFALFSLAAGLLASRGAARTDPVRAGWLLWGGWLLVHGVVFSAAAAVHTYYTAALAPALAALCAGGAVGAVRACRDGAFTARWWAAALAGSAVWAAVLALRADGRWWHAAAAVLACGCACALVAAARSRQAERTAAPARTSARVVSGLVAAALLLGPGAWTVSASSRPLEGLTTVNPDTVPGDGLPPGAMASLHGFPPGVRLPPEAGDMNMLEPAPGVRAFVTARYDGETYHLAVPTANTASPYLRAGLSVLPMGGFTGAAPVPALARLDALTSSGELRYVMTGGFHGAMGGPAAAERARWVADHCTPVPPRLYRTPGRPSGPPGHPETLFDCAPRPQGGTG</sequence>
<dbReference type="Pfam" id="PF13231">
    <property type="entry name" value="PMT_2"/>
    <property type="match status" value="1"/>
</dbReference>
<evidence type="ECO:0000256" key="3">
    <source>
        <dbReference type="ARBA" id="ARBA00022676"/>
    </source>
</evidence>
<dbReference type="Pfam" id="PF24878">
    <property type="entry name" value="YkcB_C"/>
    <property type="match status" value="1"/>
</dbReference>
<feature type="compositionally biased region" description="Low complexity" evidence="8">
    <location>
        <begin position="7"/>
        <end position="21"/>
    </location>
</feature>
<dbReference type="EC" id="2.4.-.-" evidence="12"/>
<evidence type="ECO:0000256" key="4">
    <source>
        <dbReference type="ARBA" id="ARBA00022679"/>
    </source>
</evidence>
<evidence type="ECO:0000256" key="5">
    <source>
        <dbReference type="ARBA" id="ARBA00022692"/>
    </source>
</evidence>
<comment type="subcellular location">
    <subcellularLocation>
        <location evidence="1">Cell membrane</location>
        <topology evidence="1">Multi-pass membrane protein</topology>
    </subcellularLocation>
</comment>
<name>A0ABU2NW92_9ACTN</name>
<feature type="transmembrane region" description="Helical" evidence="9">
    <location>
        <begin position="422"/>
        <end position="444"/>
    </location>
</feature>
<feature type="transmembrane region" description="Helical" evidence="9">
    <location>
        <begin position="366"/>
        <end position="387"/>
    </location>
</feature>
<dbReference type="InterPro" id="IPR050297">
    <property type="entry name" value="LipidA_mod_glycosyltrf_83"/>
</dbReference>
<dbReference type="PANTHER" id="PTHR33908">
    <property type="entry name" value="MANNOSYLTRANSFERASE YKCB-RELATED"/>
    <property type="match status" value="1"/>
</dbReference>
<dbReference type="Proteomes" id="UP001183414">
    <property type="component" value="Unassembled WGS sequence"/>
</dbReference>
<feature type="domain" description="Glycosyltransferase RgtA/B/C/D-like" evidence="10">
    <location>
        <begin position="83"/>
        <end position="242"/>
    </location>
</feature>
<evidence type="ECO:0000259" key="11">
    <source>
        <dbReference type="Pfam" id="PF24878"/>
    </source>
</evidence>
<dbReference type="RefSeq" id="WP_311674473.1">
    <property type="nucleotide sequence ID" value="NZ_JAVREQ010000017.1"/>
</dbReference>
<keyword evidence="3 12" id="KW-0328">Glycosyltransferase</keyword>
<comment type="caution">
    <text evidence="12">The sequence shown here is derived from an EMBL/GenBank/DDBJ whole genome shotgun (WGS) entry which is preliminary data.</text>
</comment>
<evidence type="ECO:0000256" key="8">
    <source>
        <dbReference type="SAM" id="MobiDB-lite"/>
    </source>
</evidence>
<evidence type="ECO:0000256" key="6">
    <source>
        <dbReference type="ARBA" id="ARBA00022989"/>
    </source>
</evidence>
<keyword evidence="4 12" id="KW-0808">Transferase</keyword>
<feature type="transmembrane region" description="Helical" evidence="9">
    <location>
        <begin position="132"/>
        <end position="155"/>
    </location>
</feature>
<feature type="transmembrane region" description="Helical" evidence="9">
    <location>
        <begin position="201"/>
        <end position="220"/>
    </location>
</feature>
<keyword evidence="7 9" id="KW-0472">Membrane</keyword>
<dbReference type="GO" id="GO:0016757">
    <property type="term" value="F:glycosyltransferase activity"/>
    <property type="evidence" value="ECO:0007669"/>
    <property type="project" value="UniProtKB-KW"/>
</dbReference>
<organism evidence="12 13">
    <name type="scientific">Streptomyces hazeniae</name>
    <dbReference type="NCBI Taxonomy" id="3075538"/>
    <lineage>
        <taxon>Bacteria</taxon>
        <taxon>Bacillati</taxon>
        <taxon>Actinomycetota</taxon>
        <taxon>Actinomycetes</taxon>
        <taxon>Kitasatosporales</taxon>
        <taxon>Streptomycetaceae</taxon>
        <taxon>Streptomyces</taxon>
    </lineage>
</organism>
<feature type="transmembrane region" description="Helical" evidence="9">
    <location>
        <begin position="21"/>
        <end position="45"/>
    </location>
</feature>
<evidence type="ECO:0000256" key="1">
    <source>
        <dbReference type="ARBA" id="ARBA00004651"/>
    </source>
</evidence>
<feature type="domain" description="Putative mannosyltransferase YkcA/B-like C-terminal" evidence="11">
    <location>
        <begin position="536"/>
        <end position="621"/>
    </location>
</feature>
<feature type="transmembrane region" description="Helical" evidence="9">
    <location>
        <begin position="341"/>
        <end position="360"/>
    </location>
</feature>
<proteinExistence type="predicted"/>